<feature type="region of interest" description="Disordered" evidence="1">
    <location>
        <begin position="359"/>
        <end position="380"/>
    </location>
</feature>
<dbReference type="Proteomes" id="UP000038010">
    <property type="component" value="Unassembled WGS sequence"/>
</dbReference>
<proteinExistence type="predicted"/>
<feature type="compositionally biased region" description="Basic and acidic residues" evidence="1">
    <location>
        <begin position="50"/>
        <end position="73"/>
    </location>
</feature>
<dbReference type="OrthoDB" id="4156346at2759"/>
<reference evidence="2 3" key="1">
    <citation type="submission" date="2015-06" db="EMBL/GenBank/DDBJ databases">
        <title>Draft genome of the ant-associated black yeast Phialophora attae CBS 131958.</title>
        <authorList>
            <person name="Moreno L.F."/>
            <person name="Stielow B.J."/>
            <person name="de Hoog S."/>
            <person name="Vicente V.A."/>
            <person name="Weiss V.A."/>
            <person name="de Vries M."/>
            <person name="Cruz L.M."/>
            <person name="Souza E.M."/>
        </authorList>
    </citation>
    <scope>NUCLEOTIDE SEQUENCE [LARGE SCALE GENOMIC DNA]</scope>
    <source>
        <strain evidence="2 3">CBS 131958</strain>
    </source>
</reference>
<evidence type="ECO:0000313" key="3">
    <source>
        <dbReference type="Proteomes" id="UP000038010"/>
    </source>
</evidence>
<protein>
    <submittedName>
        <fullName evidence="2">Uncharacterized protein</fullName>
    </submittedName>
</protein>
<comment type="caution">
    <text evidence="2">The sequence shown here is derived from an EMBL/GenBank/DDBJ whole genome shotgun (WGS) entry which is preliminary data.</text>
</comment>
<dbReference type="AlphaFoldDB" id="A0A0N1HH24"/>
<accession>A0A0N1HH24</accession>
<dbReference type="RefSeq" id="XP_018005080.1">
    <property type="nucleotide sequence ID" value="XM_018142689.1"/>
</dbReference>
<feature type="compositionally biased region" description="Basic and acidic residues" evidence="1">
    <location>
        <begin position="20"/>
        <end position="43"/>
    </location>
</feature>
<dbReference type="GeneID" id="28734568"/>
<feature type="region of interest" description="Disordered" evidence="1">
    <location>
        <begin position="20"/>
        <end position="79"/>
    </location>
</feature>
<name>A0A0N1HH24_9EURO</name>
<evidence type="ECO:0000313" key="2">
    <source>
        <dbReference type="EMBL" id="KPI45117.1"/>
    </source>
</evidence>
<evidence type="ECO:0000256" key="1">
    <source>
        <dbReference type="SAM" id="MobiDB-lite"/>
    </source>
</evidence>
<organism evidence="2 3">
    <name type="scientific">Cyphellophora attinorum</name>
    <dbReference type="NCBI Taxonomy" id="1664694"/>
    <lineage>
        <taxon>Eukaryota</taxon>
        <taxon>Fungi</taxon>
        <taxon>Dikarya</taxon>
        <taxon>Ascomycota</taxon>
        <taxon>Pezizomycotina</taxon>
        <taxon>Eurotiomycetes</taxon>
        <taxon>Chaetothyriomycetidae</taxon>
        <taxon>Chaetothyriales</taxon>
        <taxon>Cyphellophoraceae</taxon>
        <taxon>Cyphellophora</taxon>
    </lineage>
</organism>
<sequence length="380" mass="42633">MSLQDTTNKIVVGMTDVKAEERPVLPVEARPDTEKRQNGKLEPKTVLNEAAKKLEDMRLHSETDGGDQERDVTPKSTPARIVSVSGSGESFPAMSPAPEYPDFMSTVDPYAMTSPNLPPTRRTSNAGASASVVVSSAQADLRLPGLRRRLTRADSYTTTAASESATVYSEATRNRLNEDDRRLEQFILDNESPKSKPQTAEQIPTELPETLKHGSYSFVCSFGWVGDEEVDLEETPLSRESYIEKLEDAKDGIDFVEKAVINYQNEINSRGHHKFRSDFLQHQNTACIQTLDQLGEIKEHVDEVIEEINSFLGDDEVELKERLTVAYKHALPWVKRTRRLVSEAHIFYKLNYVLGRKTAKATKGKERSKPMLPTIPAGRR</sequence>
<keyword evidence="3" id="KW-1185">Reference proteome</keyword>
<gene>
    <name evidence="2" type="ORF">AB675_2698</name>
</gene>
<dbReference type="VEuPathDB" id="FungiDB:AB675_2698"/>
<dbReference type="EMBL" id="LFJN01000002">
    <property type="protein sequence ID" value="KPI45117.1"/>
    <property type="molecule type" value="Genomic_DNA"/>
</dbReference>